<name>A0A183U5T2_TOXCA</name>
<dbReference type="GO" id="GO:0070062">
    <property type="term" value="C:extracellular exosome"/>
    <property type="evidence" value="ECO:0007669"/>
    <property type="project" value="TreeGrafter"/>
</dbReference>
<evidence type="ECO:0000256" key="5">
    <source>
        <dbReference type="ARBA" id="ARBA00022490"/>
    </source>
</evidence>
<accession>A0A183U5T2</accession>
<dbReference type="WBParaSite" id="TCNE_0000385201-mRNA-1">
    <property type="protein sequence ID" value="TCNE_0000385201-mRNA-1"/>
    <property type="gene ID" value="TCNE_0000385201"/>
</dbReference>
<organism evidence="14 15">
    <name type="scientific">Toxocara canis</name>
    <name type="common">Canine roundworm</name>
    <dbReference type="NCBI Taxonomy" id="6265"/>
    <lineage>
        <taxon>Eukaryota</taxon>
        <taxon>Metazoa</taxon>
        <taxon>Ecdysozoa</taxon>
        <taxon>Nematoda</taxon>
        <taxon>Chromadorea</taxon>
        <taxon>Rhabditida</taxon>
        <taxon>Spirurina</taxon>
        <taxon>Ascaridomorpha</taxon>
        <taxon>Ascaridoidea</taxon>
        <taxon>Toxocaridae</taxon>
        <taxon>Toxocara</taxon>
    </lineage>
</organism>
<sequence length="138" mass="16230">MKCSIALSAWISQAWGSFELYAELAHIRFYFHRRPSQVPEHIDVNDWEKFGKEDLRKLIVKTVADMEKIDEQRREQFKEYEMQKKAEADHKMKVFCEPAEIPTSLISYRPEMAVFVVLLVKHPLEAQSSVTSNNPQRC</sequence>
<evidence type="ECO:0000256" key="4">
    <source>
        <dbReference type="ARBA" id="ARBA00004613"/>
    </source>
</evidence>
<evidence type="ECO:0000313" key="15">
    <source>
        <dbReference type="WBParaSite" id="TCNE_0000385201-mRNA-1"/>
    </source>
</evidence>
<reference evidence="13 14" key="2">
    <citation type="submission" date="2018-11" db="EMBL/GenBank/DDBJ databases">
        <authorList>
            <consortium name="Pathogen Informatics"/>
        </authorList>
    </citation>
    <scope>NUCLEOTIDE SEQUENCE [LARGE SCALE GENOMIC DNA]</scope>
</reference>
<dbReference type="Proteomes" id="UP000050794">
    <property type="component" value="Unassembled WGS sequence"/>
</dbReference>
<evidence type="ECO:0000256" key="9">
    <source>
        <dbReference type="ARBA" id="ARBA00022737"/>
    </source>
</evidence>
<dbReference type="AlphaFoldDB" id="A0A183U5T2"/>
<evidence type="ECO:0000256" key="6">
    <source>
        <dbReference type="ARBA" id="ARBA00022525"/>
    </source>
</evidence>
<keyword evidence="8" id="KW-0732">Signal</keyword>
<evidence type="ECO:0000256" key="7">
    <source>
        <dbReference type="ARBA" id="ARBA00022553"/>
    </source>
</evidence>
<feature type="domain" description="NUCB1-like N-terminal" evidence="12">
    <location>
        <begin position="36"/>
        <end position="63"/>
    </location>
</feature>
<comment type="subcellular location">
    <subcellularLocation>
        <location evidence="2">Cytoplasm</location>
    </subcellularLocation>
    <subcellularLocation>
        <location evidence="3">Golgi apparatus</location>
    </subcellularLocation>
    <subcellularLocation>
        <location evidence="1">Membrane</location>
    </subcellularLocation>
    <subcellularLocation>
        <location evidence="4">Secreted</location>
    </subcellularLocation>
</comment>
<gene>
    <name evidence="13" type="ORF">TCNE_LOCUS3852</name>
</gene>
<dbReference type="GO" id="GO:0005509">
    <property type="term" value="F:calcium ion binding"/>
    <property type="evidence" value="ECO:0007669"/>
    <property type="project" value="TreeGrafter"/>
</dbReference>
<keyword evidence="5" id="KW-0963">Cytoplasm</keyword>
<keyword evidence="10" id="KW-0333">Golgi apparatus</keyword>
<dbReference type="GO" id="GO:0005793">
    <property type="term" value="C:endoplasmic reticulum-Golgi intermediate compartment"/>
    <property type="evidence" value="ECO:0007669"/>
    <property type="project" value="TreeGrafter"/>
</dbReference>
<evidence type="ECO:0000256" key="11">
    <source>
        <dbReference type="ARBA" id="ARBA00023136"/>
    </source>
</evidence>
<evidence type="ECO:0000256" key="10">
    <source>
        <dbReference type="ARBA" id="ARBA00023034"/>
    </source>
</evidence>
<keyword evidence="9" id="KW-0677">Repeat</keyword>
<keyword evidence="14" id="KW-1185">Reference proteome</keyword>
<keyword evidence="11" id="KW-0472">Membrane</keyword>
<dbReference type="EMBL" id="UYWY01005499">
    <property type="protein sequence ID" value="VDM29569.1"/>
    <property type="molecule type" value="Genomic_DNA"/>
</dbReference>
<dbReference type="GO" id="GO:0016020">
    <property type="term" value="C:membrane"/>
    <property type="evidence" value="ECO:0007669"/>
    <property type="project" value="UniProtKB-SubCell"/>
</dbReference>
<dbReference type="PANTHER" id="PTHR19237">
    <property type="entry name" value="NUCLEOBINDIN"/>
    <property type="match status" value="1"/>
</dbReference>
<evidence type="ECO:0000259" key="12">
    <source>
        <dbReference type="Pfam" id="PF25434"/>
    </source>
</evidence>
<evidence type="ECO:0000256" key="8">
    <source>
        <dbReference type="ARBA" id="ARBA00022729"/>
    </source>
</evidence>
<evidence type="ECO:0000313" key="13">
    <source>
        <dbReference type="EMBL" id="VDM29569.1"/>
    </source>
</evidence>
<dbReference type="PANTHER" id="PTHR19237:SF20">
    <property type="entry name" value="NUCLEOBINDIN 1"/>
    <property type="match status" value="1"/>
</dbReference>
<evidence type="ECO:0000313" key="14">
    <source>
        <dbReference type="Proteomes" id="UP000050794"/>
    </source>
</evidence>
<evidence type="ECO:0000256" key="3">
    <source>
        <dbReference type="ARBA" id="ARBA00004555"/>
    </source>
</evidence>
<keyword evidence="7" id="KW-0597">Phosphoprotein</keyword>
<evidence type="ECO:0000256" key="1">
    <source>
        <dbReference type="ARBA" id="ARBA00004370"/>
    </source>
</evidence>
<protein>
    <submittedName>
        <fullName evidence="15">Remorin_C domain-containing protein</fullName>
    </submittedName>
</protein>
<dbReference type="InterPro" id="IPR057576">
    <property type="entry name" value="NUCB1_N"/>
</dbReference>
<proteinExistence type="predicted"/>
<reference evidence="15" key="1">
    <citation type="submission" date="2016-06" db="UniProtKB">
        <authorList>
            <consortium name="WormBaseParasite"/>
        </authorList>
    </citation>
    <scope>IDENTIFICATION</scope>
</reference>
<dbReference type="Pfam" id="PF25434">
    <property type="entry name" value="NUCB1_N"/>
    <property type="match status" value="1"/>
</dbReference>
<dbReference type="GO" id="GO:0005794">
    <property type="term" value="C:Golgi apparatus"/>
    <property type="evidence" value="ECO:0007669"/>
    <property type="project" value="UniProtKB-SubCell"/>
</dbReference>
<evidence type="ECO:0000256" key="2">
    <source>
        <dbReference type="ARBA" id="ARBA00004496"/>
    </source>
</evidence>
<dbReference type="InterPro" id="IPR040250">
    <property type="entry name" value="Nucleobindin"/>
</dbReference>
<keyword evidence="6" id="KW-0964">Secreted</keyword>